<keyword evidence="2" id="KW-0813">Transport</keyword>
<dbReference type="GO" id="GO:0005789">
    <property type="term" value="C:endoplasmic reticulum membrane"/>
    <property type="evidence" value="ECO:0007669"/>
    <property type="project" value="TreeGrafter"/>
</dbReference>
<dbReference type="GO" id="GO:0031902">
    <property type="term" value="C:late endosome membrane"/>
    <property type="evidence" value="ECO:0007669"/>
    <property type="project" value="TreeGrafter"/>
</dbReference>
<proteinExistence type="predicted"/>
<evidence type="ECO:0000256" key="5">
    <source>
        <dbReference type="ARBA" id="ARBA00022989"/>
    </source>
</evidence>
<comment type="subcellular location">
    <subcellularLocation>
        <location evidence="1">Membrane</location>
        <topology evidence="1">Single-pass type IV membrane protein</topology>
    </subcellularLocation>
</comment>
<dbReference type="PANTHER" id="PTHR21230:SF26">
    <property type="entry name" value="VESICLE TRANSPORT THROUGH INTERACTION WITH T-SNARES HOMOLOG 1A"/>
    <property type="match status" value="1"/>
</dbReference>
<dbReference type="AlphaFoldDB" id="A0A9D3WW07"/>
<dbReference type="GO" id="GO:0006891">
    <property type="term" value="P:intra-Golgi vesicle-mediated transport"/>
    <property type="evidence" value="ECO:0007669"/>
    <property type="project" value="TreeGrafter"/>
</dbReference>
<evidence type="ECO:0000256" key="4">
    <source>
        <dbReference type="ARBA" id="ARBA00022927"/>
    </source>
</evidence>
<evidence type="ECO:0000313" key="8">
    <source>
        <dbReference type="EMBL" id="KAH1167703.1"/>
    </source>
</evidence>
<feature type="transmembrane region" description="Helical" evidence="7">
    <location>
        <begin position="83"/>
        <end position="104"/>
    </location>
</feature>
<dbReference type="GO" id="GO:0016236">
    <property type="term" value="P:macroautophagy"/>
    <property type="evidence" value="ECO:0007669"/>
    <property type="project" value="TreeGrafter"/>
</dbReference>
<dbReference type="Gene3D" id="1.20.5.110">
    <property type="match status" value="1"/>
</dbReference>
<keyword evidence="5 7" id="KW-1133">Transmembrane helix</keyword>
<dbReference type="GO" id="GO:0005794">
    <property type="term" value="C:Golgi apparatus"/>
    <property type="evidence" value="ECO:0007669"/>
    <property type="project" value="TreeGrafter"/>
</dbReference>
<gene>
    <name evidence="8" type="ORF">KIL84_003186</name>
</gene>
<evidence type="ECO:0000256" key="7">
    <source>
        <dbReference type="SAM" id="Phobius"/>
    </source>
</evidence>
<dbReference type="GO" id="GO:0031201">
    <property type="term" value="C:SNARE complex"/>
    <property type="evidence" value="ECO:0007669"/>
    <property type="project" value="TreeGrafter"/>
</dbReference>
<dbReference type="GO" id="GO:0042147">
    <property type="term" value="P:retrograde transport, endosome to Golgi"/>
    <property type="evidence" value="ECO:0007669"/>
    <property type="project" value="TreeGrafter"/>
</dbReference>
<name>A0A9D3WW07_9SAUR</name>
<keyword evidence="6 7" id="KW-0472">Membrane</keyword>
<evidence type="ECO:0000313" key="9">
    <source>
        <dbReference type="Proteomes" id="UP000827986"/>
    </source>
</evidence>
<dbReference type="FunFam" id="1.20.5.110:FF:000078">
    <property type="entry name" value="Vesicle transport through interaction with t-SNAREs 1A"/>
    <property type="match status" value="1"/>
</dbReference>
<evidence type="ECO:0000256" key="2">
    <source>
        <dbReference type="ARBA" id="ARBA00022448"/>
    </source>
</evidence>
<dbReference type="Pfam" id="PF12352">
    <property type="entry name" value="V-SNARE_C"/>
    <property type="match status" value="1"/>
</dbReference>
<organism evidence="8 9">
    <name type="scientific">Mauremys mutica</name>
    <name type="common">yellowpond turtle</name>
    <dbReference type="NCBI Taxonomy" id="74926"/>
    <lineage>
        <taxon>Eukaryota</taxon>
        <taxon>Metazoa</taxon>
        <taxon>Chordata</taxon>
        <taxon>Craniata</taxon>
        <taxon>Vertebrata</taxon>
        <taxon>Euteleostomi</taxon>
        <taxon>Archelosauria</taxon>
        <taxon>Testudinata</taxon>
        <taxon>Testudines</taxon>
        <taxon>Cryptodira</taxon>
        <taxon>Durocryptodira</taxon>
        <taxon>Testudinoidea</taxon>
        <taxon>Geoemydidae</taxon>
        <taxon>Geoemydinae</taxon>
        <taxon>Mauremys</taxon>
    </lineage>
</organism>
<dbReference type="GO" id="GO:0006896">
    <property type="term" value="P:Golgi to vacuole transport"/>
    <property type="evidence" value="ECO:0007669"/>
    <property type="project" value="TreeGrafter"/>
</dbReference>
<evidence type="ECO:0000256" key="3">
    <source>
        <dbReference type="ARBA" id="ARBA00022692"/>
    </source>
</evidence>
<dbReference type="Proteomes" id="UP000827986">
    <property type="component" value="Unassembled WGS sequence"/>
</dbReference>
<comment type="caution">
    <text evidence="8">The sequence shown here is derived from an EMBL/GenBank/DDBJ whole genome shotgun (WGS) entry which is preliminary data.</text>
</comment>
<evidence type="ECO:0000256" key="1">
    <source>
        <dbReference type="ARBA" id="ARBA00004211"/>
    </source>
</evidence>
<dbReference type="SUPFAM" id="SSF58038">
    <property type="entry name" value="SNARE fusion complex"/>
    <property type="match status" value="1"/>
</dbReference>
<evidence type="ECO:0000256" key="6">
    <source>
        <dbReference type="ARBA" id="ARBA00023136"/>
    </source>
</evidence>
<keyword evidence="4" id="KW-0653">Protein transport</keyword>
<accession>A0A9D3WW07</accession>
<dbReference type="PANTHER" id="PTHR21230">
    <property type="entry name" value="VESICLE TRANSPORT V-SNARE PROTEIN VTI1-RELATED"/>
    <property type="match status" value="1"/>
</dbReference>
<dbReference type="GO" id="GO:0015031">
    <property type="term" value="P:protein transport"/>
    <property type="evidence" value="ECO:0007669"/>
    <property type="project" value="UniProtKB-KW"/>
</dbReference>
<dbReference type="GO" id="GO:0000149">
    <property type="term" value="F:SNARE binding"/>
    <property type="evidence" value="ECO:0007669"/>
    <property type="project" value="TreeGrafter"/>
</dbReference>
<dbReference type="GO" id="GO:0012507">
    <property type="term" value="C:ER to Golgi transport vesicle membrane"/>
    <property type="evidence" value="ECO:0007669"/>
    <property type="project" value="TreeGrafter"/>
</dbReference>
<sequence length="107" mass="12600">MMNIVADRVPETQYLRAVLFSLRIGTSDFVYLEQIGQEMLENLSQDREKIQRSRERLRETDANLGKSSRILTGMLRRIIQNRILIVILAIIIFFTILMAIYFSVKRH</sequence>
<keyword evidence="9" id="KW-1185">Reference proteome</keyword>
<reference evidence="8" key="1">
    <citation type="submission" date="2021-09" db="EMBL/GenBank/DDBJ databases">
        <title>The genome of Mauremys mutica provides insights into the evolution of semi-aquatic lifestyle.</title>
        <authorList>
            <person name="Gong S."/>
            <person name="Gao Y."/>
        </authorList>
    </citation>
    <scope>NUCLEOTIDE SEQUENCE</scope>
    <source>
        <strain evidence="8">MM-2020</strain>
        <tissue evidence="8">Muscle</tissue>
    </source>
</reference>
<keyword evidence="3 7" id="KW-0812">Transmembrane</keyword>
<dbReference type="GO" id="GO:0005829">
    <property type="term" value="C:cytosol"/>
    <property type="evidence" value="ECO:0007669"/>
    <property type="project" value="GOC"/>
</dbReference>
<protein>
    <submittedName>
        <fullName evidence="8">Uncharacterized protein</fullName>
    </submittedName>
</protein>
<dbReference type="GO" id="GO:0048280">
    <property type="term" value="P:vesicle fusion with Golgi apparatus"/>
    <property type="evidence" value="ECO:0007669"/>
    <property type="project" value="TreeGrafter"/>
</dbReference>
<dbReference type="EMBL" id="JAHDVG010000486">
    <property type="protein sequence ID" value="KAH1167703.1"/>
    <property type="molecule type" value="Genomic_DNA"/>
</dbReference>
<dbReference type="GO" id="GO:0005484">
    <property type="term" value="F:SNAP receptor activity"/>
    <property type="evidence" value="ECO:0007669"/>
    <property type="project" value="TreeGrafter"/>
</dbReference>